<dbReference type="Proteomes" id="UP001152622">
    <property type="component" value="Chromosome 14"/>
</dbReference>
<gene>
    <name evidence="2" type="ORF">SKAU_G00328660</name>
</gene>
<dbReference type="EMBL" id="JAINUF010000014">
    <property type="protein sequence ID" value="KAJ8342938.1"/>
    <property type="molecule type" value="Genomic_DNA"/>
</dbReference>
<proteinExistence type="predicted"/>
<organism evidence="2 3">
    <name type="scientific">Synaphobranchus kaupii</name>
    <name type="common">Kaup's arrowtooth eel</name>
    <dbReference type="NCBI Taxonomy" id="118154"/>
    <lineage>
        <taxon>Eukaryota</taxon>
        <taxon>Metazoa</taxon>
        <taxon>Chordata</taxon>
        <taxon>Craniata</taxon>
        <taxon>Vertebrata</taxon>
        <taxon>Euteleostomi</taxon>
        <taxon>Actinopterygii</taxon>
        <taxon>Neopterygii</taxon>
        <taxon>Teleostei</taxon>
        <taxon>Anguilliformes</taxon>
        <taxon>Synaphobranchidae</taxon>
        <taxon>Synaphobranchus</taxon>
    </lineage>
</organism>
<keyword evidence="3" id="KW-1185">Reference proteome</keyword>
<reference evidence="2" key="1">
    <citation type="journal article" date="2023" name="Science">
        <title>Genome structures resolve the early diversification of teleost fishes.</title>
        <authorList>
            <person name="Parey E."/>
            <person name="Louis A."/>
            <person name="Montfort J."/>
            <person name="Bouchez O."/>
            <person name="Roques C."/>
            <person name="Iampietro C."/>
            <person name="Lluch J."/>
            <person name="Castinel A."/>
            <person name="Donnadieu C."/>
            <person name="Desvignes T."/>
            <person name="Floi Bucao C."/>
            <person name="Jouanno E."/>
            <person name="Wen M."/>
            <person name="Mejri S."/>
            <person name="Dirks R."/>
            <person name="Jansen H."/>
            <person name="Henkel C."/>
            <person name="Chen W.J."/>
            <person name="Zahm M."/>
            <person name="Cabau C."/>
            <person name="Klopp C."/>
            <person name="Thompson A.W."/>
            <person name="Robinson-Rechavi M."/>
            <person name="Braasch I."/>
            <person name="Lecointre G."/>
            <person name="Bobe J."/>
            <person name="Postlethwait J.H."/>
            <person name="Berthelot C."/>
            <person name="Roest Crollius H."/>
            <person name="Guiguen Y."/>
        </authorList>
    </citation>
    <scope>NUCLEOTIDE SEQUENCE</scope>
    <source>
        <strain evidence="2">WJC10195</strain>
    </source>
</reference>
<sequence length="81" mass="8501">MCLSVMSLDSHWLPHCAISPPRPLEAGASVCGKGEEQQACVGGASGPSDSQIAHAKERTTCGDGGHHRSVRQRPPDCSIYS</sequence>
<evidence type="ECO:0000313" key="2">
    <source>
        <dbReference type="EMBL" id="KAJ8342938.1"/>
    </source>
</evidence>
<accession>A0A9Q1EQ37</accession>
<name>A0A9Q1EQ37_SYNKA</name>
<dbReference type="AlphaFoldDB" id="A0A9Q1EQ37"/>
<feature type="compositionally biased region" description="Basic and acidic residues" evidence="1">
    <location>
        <begin position="54"/>
        <end position="66"/>
    </location>
</feature>
<feature type="region of interest" description="Disordered" evidence="1">
    <location>
        <begin position="42"/>
        <end position="81"/>
    </location>
</feature>
<evidence type="ECO:0000256" key="1">
    <source>
        <dbReference type="SAM" id="MobiDB-lite"/>
    </source>
</evidence>
<evidence type="ECO:0000313" key="3">
    <source>
        <dbReference type="Proteomes" id="UP001152622"/>
    </source>
</evidence>
<protein>
    <submittedName>
        <fullName evidence="2">Uncharacterized protein</fullName>
    </submittedName>
</protein>
<comment type="caution">
    <text evidence="2">The sequence shown here is derived from an EMBL/GenBank/DDBJ whole genome shotgun (WGS) entry which is preliminary data.</text>
</comment>